<accession>A0A7W3IUQ6</accession>
<dbReference type="SUPFAM" id="SSF50891">
    <property type="entry name" value="Cyclophilin-like"/>
    <property type="match status" value="1"/>
</dbReference>
<dbReference type="InterPro" id="IPR044666">
    <property type="entry name" value="Cyclophilin_A-like"/>
</dbReference>
<keyword evidence="2" id="KW-0697">Rotamase</keyword>
<dbReference type="Proteomes" id="UP000523079">
    <property type="component" value="Unassembled WGS sequence"/>
</dbReference>
<dbReference type="EC" id="5.2.1.8" evidence="2"/>
<reference evidence="5 6" key="1">
    <citation type="submission" date="2020-07" db="EMBL/GenBank/DDBJ databases">
        <title>Sequencing the genomes of 1000 actinobacteria strains.</title>
        <authorList>
            <person name="Klenk H.-P."/>
        </authorList>
    </citation>
    <scope>NUCLEOTIDE SEQUENCE [LARGE SCALE GENOMIC DNA]</scope>
    <source>
        <strain evidence="5 6">DSM 100723</strain>
    </source>
</reference>
<dbReference type="PANTHER" id="PTHR45625:SF3">
    <property type="entry name" value="PEPTIDYL-PROLYL CIS-TRANS ISOMERASE B-RELATED"/>
    <property type="match status" value="1"/>
</dbReference>
<comment type="function">
    <text evidence="1 2">PPIases accelerate the folding of proteins. It catalyzes the cis-trans isomerization of proline imidic peptide bonds in oligopeptides.</text>
</comment>
<dbReference type="AlphaFoldDB" id="A0A7W3IUQ6"/>
<protein>
    <recommendedName>
        <fullName evidence="2">Peptidyl-prolyl cis-trans isomerase</fullName>
        <shortName evidence="2">PPIase</shortName>
        <ecNumber evidence="2">5.2.1.8</ecNumber>
    </recommendedName>
</protein>
<evidence type="ECO:0000256" key="3">
    <source>
        <dbReference type="SAM" id="MobiDB-lite"/>
    </source>
</evidence>
<dbReference type="PANTHER" id="PTHR45625">
    <property type="entry name" value="PEPTIDYL-PROLYL CIS-TRANS ISOMERASE-RELATED"/>
    <property type="match status" value="1"/>
</dbReference>
<sequence>MKPHVRPPVPAQSGRPRPRRARRAGAVATLAAAVLVGLVGCGTVPSGSSAPGAGSPAGADGGKTCTYTPSGSAAKKVSLPPTTGVADTGSVQYAIKTNDGTITIAMDRSATPCTINSFVSLARQQYFDDTRCHRLTTAGILVLQCGDPTATGSGGPGYRFPDELTGKETYPAGTVAMANAGPDTNGSQFFLVYGDSQLDPNYTVFGTMDAAGLAVVKKIAEAGTADGSYDGQPKNPVEILSVTQV</sequence>
<proteinExistence type="inferred from homology"/>
<evidence type="ECO:0000256" key="2">
    <source>
        <dbReference type="RuleBase" id="RU363019"/>
    </source>
</evidence>
<evidence type="ECO:0000313" key="6">
    <source>
        <dbReference type="Proteomes" id="UP000523079"/>
    </source>
</evidence>
<feature type="domain" description="PPIase cyclophilin-type" evidence="4">
    <location>
        <begin position="100"/>
        <end position="244"/>
    </location>
</feature>
<evidence type="ECO:0000313" key="5">
    <source>
        <dbReference type="EMBL" id="MBA8795530.1"/>
    </source>
</evidence>
<dbReference type="RefSeq" id="WP_182561141.1">
    <property type="nucleotide sequence ID" value="NZ_JACGWT010000005.1"/>
</dbReference>
<feature type="compositionally biased region" description="Pro residues" evidence="3">
    <location>
        <begin position="1"/>
        <end position="10"/>
    </location>
</feature>
<evidence type="ECO:0000259" key="4">
    <source>
        <dbReference type="PROSITE" id="PS50072"/>
    </source>
</evidence>
<comment type="caution">
    <text evidence="5">The sequence shown here is derived from an EMBL/GenBank/DDBJ whole genome shotgun (WGS) entry which is preliminary data.</text>
</comment>
<name>A0A7W3IUQ6_9ACTN</name>
<dbReference type="Pfam" id="PF00160">
    <property type="entry name" value="Pro_isomerase"/>
    <property type="match status" value="1"/>
</dbReference>
<organism evidence="5 6">
    <name type="scientific">Microlunatus kandeliicorticis</name>
    <dbReference type="NCBI Taxonomy" id="1759536"/>
    <lineage>
        <taxon>Bacteria</taxon>
        <taxon>Bacillati</taxon>
        <taxon>Actinomycetota</taxon>
        <taxon>Actinomycetes</taxon>
        <taxon>Propionibacteriales</taxon>
        <taxon>Propionibacteriaceae</taxon>
        <taxon>Microlunatus</taxon>
    </lineage>
</organism>
<dbReference type="Gene3D" id="2.40.100.10">
    <property type="entry name" value="Cyclophilin-like"/>
    <property type="match status" value="1"/>
</dbReference>
<dbReference type="PRINTS" id="PR00153">
    <property type="entry name" value="CSAPPISMRASE"/>
</dbReference>
<comment type="similarity">
    <text evidence="2">Belongs to the cyclophilin-type PPIase family.</text>
</comment>
<dbReference type="CDD" id="cd00317">
    <property type="entry name" value="cyclophilin"/>
    <property type="match status" value="1"/>
</dbReference>
<dbReference type="InterPro" id="IPR002130">
    <property type="entry name" value="Cyclophilin-type_PPIase_dom"/>
</dbReference>
<dbReference type="PROSITE" id="PS50072">
    <property type="entry name" value="CSA_PPIASE_2"/>
    <property type="match status" value="1"/>
</dbReference>
<keyword evidence="6" id="KW-1185">Reference proteome</keyword>
<evidence type="ECO:0000256" key="1">
    <source>
        <dbReference type="ARBA" id="ARBA00002388"/>
    </source>
</evidence>
<dbReference type="EMBL" id="JACGWT010000005">
    <property type="protein sequence ID" value="MBA8795530.1"/>
    <property type="molecule type" value="Genomic_DNA"/>
</dbReference>
<keyword evidence="2 5" id="KW-0413">Isomerase</keyword>
<feature type="region of interest" description="Disordered" evidence="3">
    <location>
        <begin position="1"/>
        <end position="24"/>
    </location>
</feature>
<gene>
    <name evidence="5" type="ORF">FHX74_003166</name>
</gene>
<comment type="catalytic activity">
    <reaction evidence="2">
        <text>[protein]-peptidylproline (omega=180) = [protein]-peptidylproline (omega=0)</text>
        <dbReference type="Rhea" id="RHEA:16237"/>
        <dbReference type="Rhea" id="RHEA-COMP:10747"/>
        <dbReference type="Rhea" id="RHEA-COMP:10748"/>
        <dbReference type="ChEBI" id="CHEBI:83833"/>
        <dbReference type="ChEBI" id="CHEBI:83834"/>
        <dbReference type="EC" id="5.2.1.8"/>
    </reaction>
</comment>
<dbReference type="InterPro" id="IPR029000">
    <property type="entry name" value="Cyclophilin-like_dom_sf"/>
</dbReference>
<dbReference type="GO" id="GO:0003755">
    <property type="term" value="F:peptidyl-prolyl cis-trans isomerase activity"/>
    <property type="evidence" value="ECO:0007669"/>
    <property type="project" value="UniProtKB-UniRule"/>
</dbReference>